<keyword evidence="7" id="KW-0902">Two-component regulatory system</keyword>
<dbReference type="CDD" id="cd16917">
    <property type="entry name" value="HATPase_UhpB-NarQ-NarX-like"/>
    <property type="match status" value="1"/>
</dbReference>
<feature type="domain" description="Histidine kinase/HSP90-like ATPase" evidence="11">
    <location>
        <begin position="417"/>
        <end position="506"/>
    </location>
</feature>
<organism evidence="12 13">
    <name type="scientific">Nocardioides aquaticus</name>
    <dbReference type="NCBI Taxonomy" id="160826"/>
    <lineage>
        <taxon>Bacteria</taxon>
        <taxon>Bacillati</taxon>
        <taxon>Actinomycetota</taxon>
        <taxon>Actinomycetes</taxon>
        <taxon>Propionibacteriales</taxon>
        <taxon>Nocardioidaceae</taxon>
        <taxon>Nocardioides</taxon>
    </lineage>
</organism>
<proteinExistence type="predicted"/>
<evidence type="ECO:0000256" key="9">
    <source>
        <dbReference type="SAM" id="MobiDB-lite"/>
    </source>
</evidence>
<dbReference type="Pfam" id="PF02518">
    <property type="entry name" value="HATPase_c"/>
    <property type="match status" value="1"/>
</dbReference>
<dbReference type="PANTHER" id="PTHR24421">
    <property type="entry name" value="NITRATE/NITRITE SENSOR PROTEIN NARX-RELATED"/>
    <property type="match status" value="1"/>
</dbReference>
<evidence type="ECO:0000313" key="12">
    <source>
        <dbReference type="EMBL" id="QVT79137.1"/>
    </source>
</evidence>
<dbReference type="SUPFAM" id="SSF55874">
    <property type="entry name" value="ATPase domain of HSP90 chaperone/DNA topoisomerase II/histidine kinase"/>
    <property type="match status" value="1"/>
</dbReference>
<keyword evidence="8 10" id="KW-0472">Membrane</keyword>
<dbReference type="EC" id="2.7.13.3" evidence="12"/>
<keyword evidence="4 10" id="KW-0812">Transmembrane</keyword>
<evidence type="ECO:0000256" key="1">
    <source>
        <dbReference type="ARBA" id="ARBA00004651"/>
    </source>
</evidence>
<name>A0ABX8EF57_9ACTN</name>
<evidence type="ECO:0000256" key="10">
    <source>
        <dbReference type="SAM" id="Phobius"/>
    </source>
</evidence>
<dbReference type="EMBL" id="CP075371">
    <property type="protein sequence ID" value="QVT79137.1"/>
    <property type="molecule type" value="Genomic_DNA"/>
</dbReference>
<gene>
    <name evidence="12" type="primary">liaS_1</name>
    <name evidence="12" type="ORF">ENKNEFLB_01517</name>
</gene>
<dbReference type="Proteomes" id="UP000679307">
    <property type="component" value="Chromosome"/>
</dbReference>
<dbReference type="PANTHER" id="PTHR24421:SF37">
    <property type="entry name" value="SENSOR HISTIDINE KINASE NARS"/>
    <property type="match status" value="1"/>
</dbReference>
<keyword evidence="2" id="KW-1003">Cell membrane</keyword>
<evidence type="ECO:0000256" key="6">
    <source>
        <dbReference type="ARBA" id="ARBA00022989"/>
    </source>
</evidence>
<dbReference type="RefSeq" id="WP_214058619.1">
    <property type="nucleotide sequence ID" value="NZ_BAAAHS010000024.1"/>
</dbReference>
<evidence type="ECO:0000256" key="4">
    <source>
        <dbReference type="ARBA" id="ARBA00022692"/>
    </source>
</evidence>
<reference evidence="12 13" key="1">
    <citation type="submission" date="2021-05" db="EMBL/GenBank/DDBJ databases">
        <title>Complete genome of Nocardioides aquaticus KCTC 9944T isolated from meromictic and hypersaline Ekho Lake, Antarctica.</title>
        <authorList>
            <person name="Hwang K."/>
            <person name="Kim K.M."/>
            <person name="Choe H."/>
        </authorList>
    </citation>
    <scope>NUCLEOTIDE SEQUENCE [LARGE SCALE GENOMIC DNA]</scope>
    <source>
        <strain evidence="12 13">KCTC 9944</strain>
    </source>
</reference>
<evidence type="ECO:0000256" key="7">
    <source>
        <dbReference type="ARBA" id="ARBA00023012"/>
    </source>
</evidence>
<feature type="transmembrane region" description="Helical" evidence="10">
    <location>
        <begin position="7"/>
        <end position="27"/>
    </location>
</feature>
<dbReference type="InterPro" id="IPR036890">
    <property type="entry name" value="HATPase_C_sf"/>
</dbReference>
<keyword evidence="6 10" id="KW-1133">Transmembrane helix</keyword>
<dbReference type="InterPro" id="IPR050482">
    <property type="entry name" value="Sensor_HK_TwoCompSys"/>
</dbReference>
<dbReference type="InterPro" id="IPR003594">
    <property type="entry name" value="HATPase_dom"/>
</dbReference>
<keyword evidence="13" id="KW-1185">Reference proteome</keyword>
<evidence type="ECO:0000256" key="2">
    <source>
        <dbReference type="ARBA" id="ARBA00022475"/>
    </source>
</evidence>
<sequence>MRSRQLFLVTAATRVVVLIGVLAPVLWRRDSDAVVAVAALAAVWAVAQVGTGRPTVAALPLVAGEAMATGIVAAVGLQTEPAVLGALLVAPFVGGLYRGVVGVGVALLAEVLALSVITLALFGLPPSEELLFAAVWLLGGLGLGFIATFVRTAVLQIPTELAPYLYAQELIRELIDLSGGLRSGLDVTALGGSILAAVNDRVPTVAVALYAPRGEALSPLVAEAADRDAHLPACGDAAQAAWSRGDVVVDDRAFAWPLGKSAVVAGLLPSEVDLDAIGVERSLARLEHELRPAAVHLDTALLFAAFRDSATADERQRLAREMHDGVAQDIASLGYLIDALAAGQTTTDQQEQLRVLRERVTAVVAEVRQAVLTLRSSVGRSPSLGAALATVARHLSEASGVAIQVTADEHPTRLQPEVEAELFRIGQEAMNNAVKHAHARSVEVLCQVHAPDARIVVTDDGVGMQQPRPDSHGLAIMRERASLVGAELAIEEGEDGGVRVAVGVGRPADAWPSPRAGRPSVTADA</sequence>
<evidence type="ECO:0000259" key="11">
    <source>
        <dbReference type="SMART" id="SM00387"/>
    </source>
</evidence>
<dbReference type="InterPro" id="IPR011712">
    <property type="entry name" value="Sig_transdc_His_kin_sub3_dim/P"/>
</dbReference>
<comment type="subcellular location">
    <subcellularLocation>
        <location evidence="1">Cell membrane</location>
        <topology evidence="1">Multi-pass membrane protein</topology>
    </subcellularLocation>
</comment>
<dbReference type="GO" id="GO:0004673">
    <property type="term" value="F:protein histidine kinase activity"/>
    <property type="evidence" value="ECO:0007669"/>
    <property type="project" value="UniProtKB-EC"/>
</dbReference>
<evidence type="ECO:0000256" key="5">
    <source>
        <dbReference type="ARBA" id="ARBA00022777"/>
    </source>
</evidence>
<protein>
    <submittedName>
        <fullName evidence="12">Sensor histidine kinase LiaS</fullName>
        <ecNumber evidence="12">2.7.13.3</ecNumber>
    </submittedName>
</protein>
<accession>A0ABX8EF57</accession>
<dbReference type="Gene3D" id="1.20.5.1930">
    <property type="match status" value="1"/>
</dbReference>
<feature type="transmembrane region" description="Helical" evidence="10">
    <location>
        <begin position="33"/>
        <end position="50"/>
    </location>
</feature>
<dbReference type="Pfam" id="PF07730">
    <property type="entry name" value="HisKA_3"/>
    <property type="match status" value="1"/>
</dbReference>
<evidence type="ECO:0000256" key="8">
    <source>
        <dbReference type="ARBA" id="ARBA00023136"/>
    </source>
</evidence>
<evidence type="ECO:0000313" key="13">
    <source>
        <dbReference type="Proteomes" id="UP000679307"/>
    </source>
</evidence>
<keyword evidence="5 12" id="KW-0418">Kinase</keyword>
<evidence type="ECO:0000256" key="3">
    <source>
        <dbReference type="ARBA" id="ARBA00022679"/>
    </source>
</evidence>
<feature type="region of interest" description="Disordered" evidence="9">
    <location>
        <begin position="506"/>
        <end position="525"/>
    </location>
</feature>
<feature type="transmembrane region" description="Helical" evidence="10">
    <location>
        <begin position="97"/>
        <end position="123"/>
    </location>
</feature>
<feature type="transmembrane region" description="Helical" evidence="10">
    <location>
        <begin position="130"/>
        <end position="150"/>
    </location>
</feature>
<dbReference type="SMART" id="SM00387">
    <property type="entry name" value="HATPase_c"/>
    <property type="match status" value="1"/>
</dbReference>
<keyword evidence="3 12" id="KW-0808">Transferase</keyword>
<dbReference type="Gene3D" id="3.30.565.10">
    <property type="entry name" value="Histidine kinase-like ATPase, C-terminal domain"/>
    <property type="match status" value="1"/>
</dbReference>